<evidence type="ECO:0000256" key="1">
    <source>
        <dbReference type="ARBA" id="ARBA00022999"/>
    </source>
</evidence>
<feature type="domain" description="SH2" evidence="4">
    <location>
        <begin position="138"/>
        <end position="229"/>
    </location>
</feature>
<dbReference type="AlphaFoldDB" id="A0AAY4EJK2"/>
<dbReference type="SUPFAM" id="SSF55550">
    <property type="entry name" value="SH2 domain"/>
    <property type="match status" value="1"/>
</dbReference>
<accession>A0AAY4EJK2</accession>
<dbReference type="RefSeq" id="XP_028814719.1">
    <property type="nucleotide sequence ID" value="XM_028958886.1"/>
</dbReference>
<dbReference type="FunFam" id="3.30.505.10:FF:000059">
    <property type="entry name" value="hematopoietic SH2 domain-containing protein"/>
    <property type="match status" value="1"/>
</dbReference>
<organism evidence="5 6">
    <name type="scientific">Denticeps clupeoides</name>
    <name type="common">denticle herring</name>
    <dbReference type="NCBI Taxonomy" id="299321"/>
    <lineage>
        <taxon>Eukaryota</taxon>
        <taxon>Metazoa</taxon>
        <taxon>Chordata</taxon>
        <taxon>Craniata</taxon>
        <taxon>Vertebrata</taxon>
        <taxon>Euteleostomi</taxon>
        <taxon>Actinopterygii</taxon>
        <taxon>Neopterygii</taxon>
        <taxon>Teleostei</taxon>
        <taxon>Clupei</taxon>
        <taxon>Clupeiformes</taxon>
        <taxon>Denticipitoidei</taxon>
        <taxon>Denticipitidae</taxon>
        <taxon>Denticeps</taxon>
    </lineage>
</organism>
<dbReference type="PRINTS" id="PR00401">
    <property type="entry name" value="SH2DOMAIN"/>
</dbReference>
<dbReference type="GeneTree" id="ENSGT00940000160977"/>
<evidence type="ECO:0000259" key="4">
    <source>
        <dbReference type="PROSITE" id="PS50001"/>
    </source>
</evidence>
<keyword evidence="6" id="KW-1185">Reference proteome</keyword>
<dbReference type="Pfam" id="PF00017">
    <property type="entry name" value="SH2"/>
    <property type="match status" value="1"/>
</dbReference>
<dbReference type="GO" id="GO:0005737">
    <property type="term" value="C:cytoplasm"/>
    <property type="evidence" value="ECO:0007669"/>
    <property type="project" value="TreeGrafter"/>
</dbReference>
<dbReference type="PROSITE" id="PS50001">
    <property type="entry name" value="SH2"/>
    <property type="match status" value="1"/>
</dbReference>
<protein>
    <recommendedName>
        <fullName evidence="4">SH2 domain-containing protein</fullName>
    </recommendedName>
</protein>
<dbReference type="SMART" id="SM00252">
    <property type="entry name" value="SH2"/>
    <property type="match status" value="1"/>
</dbReference>
<dbReference type="Proteomes" id="UP000694580">
    <property type="component" value="Chromosome 17"/>
</dbReference>
<evidence type="ECO:0000256" key="3">
    <source>
        <dbReference type="SAM" id="MobiDB-lite"/>
    </source>
</evidence>
<dbReference type="CTD" id="646892"/>
<reference evidence="5" key="3">
    <citation type="submission" date="2025-09" db="UniProtKB">
        <authorList>
            <consortium name="Ensembl"/>
        </authorList>
    </citation>
    <scope>IDENTIFICATION</scope>
</reference>
<reference evidence="5 6" key="1">
    <citation type="submission" date="2020-06" db="EMBL/GenBank/DDBJ databases">
        <authorList>
            <consortium name="Wellcome Sanger Institute Data Sharing"/>
        </authorList>
    </citation>
    <scope>NUCLEOTIDE SEQUENCE [LARGE SCALE GENOMIC DNA]</scope>
</reference>
<dbReference type="Gene3D" id="3.30.505.10">
    <property type="entry name" value="SH2 domain"/>
    <property type="match status" value="1"/>
</dbReference>
<sequence>MSSAYIRPFAVCKESEDLTSTHRQPLGEDTLTLGWGNMRLRSKHPQHSSSPDSSWHRGFCIKQLKTSSQPCYLTAGRSTDQGRTNVHRFQACLMFRLKDRVKMALTDSTEDRLKDLALKWFTETQAPLILHNGNFPEWFQGFISRKDAEDHLRDKELGCFLIRLSEKAVGYILSYKGRDRCRHFVINQSKDGQFFITGDTEMHDTLTSLVEYYQKSPIEPFGEFLSSSCFESLNSEIYDVIQRPGLCVNAMKGKWDSRKNPSPPPETLPVLPSKSSRKPQPISQSQAAPPVPRRGIPAKTFSMEGEKPQQERTCYALLEQPKPSQRTQQPEDDHRGSQSQTTPNIVYSELCLMDGRSKSLPLLDETGVESYRLGVASPSPPGISPNQALRAGHTRSLLGPRFSDTKQTAPGMASSHSLEKLCNNHLYHLAGASSSLARTEWALPNSLIPDNTYEQIPDSEHNCMSEGHSIYSNTYESLEELKSGKSASAATKSDKWSWRFAEHKKK</sequence>
<dbReference type="PANTHER" id="PTHR14388">
    <property type="entry name" value="T CELL-SPECIFIC ADAPTER PROTEIN TSAD"/>
    <property type="match status" value="1"/>
</dbReference>
<evidence type="ECO:0000256" key="2">
    <source>
        <dbReference type="PROSITE-ProRule" id="PRU00191"/>
    </source>
</evidence>
<dbReference type="PANTHER" id="PTHR14388:SF6">
    <property type="entry name" value="SH2 DOMAIN-CONTAINING PROTEIN 7"/>
    <property type="match status" value="1"/>
</dbReference>
<name>A0AAY4EJK2_9TELE</name>
<reference evidence="5" key="2">
    <citation type="submission" date="2025-08" db="UniProtKB">
        <authorList>
            <consortium name="Ensembl"/>
        </authorList>
    </citation>
    <scope>IDENTIFICATION</scope>
</reference>
<dbReference type="InterPro" id="IPR036860">
    <property type="entry name" value="SH2_dom_sf"/>
</dbReference>
<evidence type="ECO:0000313" key="5">
    <source>
        <dbReference type="Ensembl" id="ENSDCDP00010057301.1"/>
    </source>
</evidence>
<evidence type="ECO:0000313" key="6">
    <source>
        <dbReference type="Proteomes" id="UP000694580"/>
    </source>
</evidence>
<keyword evidence="1 2" id="KW-0727">SH2 domain</keyword>
<proteinExistence type="predicted"/>
<gene>
    <name evidence="5" type="primary">sh2d7</name>
</gene>
<feature type="region of interest" description="Disordered" evidence="3">
    <location>
        <begin position="254"/>
        <end position="344"/>
    </location>
</feature>
<dbReference type="GeneID" id="114767272"/>
<feature type="compositionally biased region" description="Low complexity" evidence="3">
    <location>
        <begin position="268"/>
        <end position="288"/>
    </location>
</feature>
<dbReference type="InterPro" id="IPR000980">
    <property type="entry name" value="SH2"/>
</dbReference>
<dbReference type="Ensembl" id="ENSDCDT00010067981.1">
    <property type="protein sequence ID" value="ENSDCDP00010057301.1"/>
    <property type="gene ID" value="ENSDCDG00010032482.1"/>
</dbReference>